<evidence type="ECO:0000313" key="2">
    <source>
        <dbReference type="Proteomes" id="UP000324222"/>
    </source>
</evidence>
<dbReference type="Proteomes" id="UP000324222">
    <property type="component" value="Unassembled WGS sequence"/>
</dbReference>
<reference evidence="1 2" key="1">
    <citation type="submission" date="2019-05" db="EMBL/GenBank/DDBJ databases">
        <title>Another draft genome of Portunus trituberculatus and its Hox gene families provides insights of decapod evolution.</title>
        <authorList>
            <person name="Jeong J.-H."/>
            <person name="Song I."/>
            <person name="Kim S."/>
            <person name="Choi T."/>
            <person name="Kim D."/>
            <person name="Ryu S."/>
            <person name="Kim W."/>
        </authorList>
    </citation>
    <scope>NUCLEOTIDE SEQUENCE [LARGE SCALE GENOMIC DNA]</scope>
    <source>
        <tissue evidence="1">Muscle</tissue>
    </source>
</reference>
<dbReference type="EMBL" id="VSRR010001287">
    <property type="protein sequence ID" value="MPC24084.1"/>
    <property type="molecule type" value="Genomic_DNA"/>
</dbReference>
<evidence type="ECO:0000313" key="1">
    <source>
        <dbReference type="EMBL" id="MPC24084.1"/>
    </source>
</evidence>
<dbReference type="AlphaFoldDB" id="A0A5B7DSM2"/>
<accession>A0A5B7DSM2</accession>
<name>A0A5B7DSM2_PORTR</name>
<keyword evidence="2" id="KW-1185">Reference proteome</keyword>
<gene>
    <name evidence="1" type="ORF">E2C01_017155</name>
</gene>
<comment type="caution">
    <text evidence="1">The sequence shown here is derived from an EMBL/GenBank/DDBJ whole genome shotgun (WGS) entry which is preliminary data.</text>
</comment>
<organism evidence="1 2">
    <name type="scientific">Portunus trituberculatus</name>
    <name type="common">Swimming crab</name>
    <name type="synonym">Neptunus trituberculatus</name>
    <dbReference type="NCBI Taxonomy" id="210409"/>
    <lineage>
        <taxon>Eukaryota</taxon>
        <taxon>Metazoa</taxon>
        <taxon>Ecdysozoa</taxon>
        <taxon>Arthropoda</taxon>
        <taxon>Crustacea</taxon>
        <taxon>Multicrustacea</taxon>
        <taxon>Malacostraca</taxon>
        <taxon>Eumalacostraca</taxon>
        <taxon>Eucarida</taxon>
        <taxon>Decapoda</taxon>
        <taxon>Pleocyemata</taxon>
        <taxon>Brachyura</taxon>
        <taxon>Eubrachyura</taxon>
        <taxon>Portunoidea</taxon>
        <taxon>Portunidae</taxon>
        <taxon>Portuninae</taxon>
        <taxon>Portunus</taxon>
    </lineage>
</organism>
<sequence>MNEKPNLELNIFLYRDCRLAKNETMRKEGKKRVKYIILSKLPHRSLHVASPPPSPPLPPPSLYVTCSEPWVKGTVKKVNLAPQQPRYVHQREQVLS</sequence>
<proteinExistence type="predicted"/>
<protein>
    <submittedName>
        <fullName evidence="1">Uncharacterized protein</fullName>
    </submittedName>
</protein>